<keyword evidence="2" id="KW-0812">Transmembrane</keyword>
<reference evidence="3 4" key="1">
    <citation type="submission" date="2019-01" db="EMBL/GenBank/DDBJ databases">
        <authorList>
            <consortium name="Pathogen Informatics"/>
        </authorList>
    </citation>
    <scope>NUCLEOTIDE SEQUENCE [LARGE SCALE GENOMIC DNA]</scope>
    <source>
        <strain evidence="3 4">NCTC10168</strain>
    </source>
</reference>
<keyword evidence="2" id="KW-0472">Membrane</keyword>
<gene>
    <name evidence="3" type="ORF">NCTC10168_00499</name>
</gene>
<feature type="compositionally biased region" description="Low complexity" evidence="1">
    <location>
        <begin position="60"/>
        <end position="70"/>
    </location>
</feature>
<dbReference type="AlphaFoldDB" id="A0A449B4N5"/>
<dbReference type="RefSeq" id="WP_129646790.1">
    <property type="nucleotide sequence ID" value="NZ_LR215037.1"/>
</dbReference>
<feature type="region of interest" description="Disordered" evidence="1">
    <location>
        <begin position="53"/>
        <end position="74"/>
    </location>
</feature>
<dbReference type="KEGG" id="mmau:NCTC10168_00499"/>
<evidence type="ECO:0000313" key="4">
    <source>
        <dbReference type="Proteomes" id="UP000290243"/>
    </source>
</evidence>
<evidence type="ECO:0000256" key="1">
    <source>
        <dbReference type="SAM" id="MobiDB-lite"/>
    </source>
</evidence>
<feature type="transmembrane region" description="Helical" evidence="2">
    <location>
        <begin position="16"/>
        <end position="40"/>
    </location>
</feature>
<dbReference type="EMBL" id="LR215037">
    <property type="protein sequence ID" value="VEU75573.1"/>
    <property type="molecule type" value="Genomic_DNA"/>
</dbReference>
<dbReference type="OrthoDB" id="393673at2"/>
<keyword evidence="2" id="KW-1133">Transmembrane helix</keyword>
<protein>
    <submittedName>
        <fullName evidence="3">Uncharacterized protein</fullName>
    </submittedName>
</protein>
<dbReference type="NCBIfam" id="NF045830">
    <property type="entry name" value="MYPU_1760_HExxH"/>
    <property type="match status" value="1"/>
</dbReference>
<organism evidence="3 4">
    <name type="scientific">Mycoplasmopsis maculosa</name>
    <dbReference type="NCBI Taxonomy" id="114885"/>
    <lineage>
        <taxon>Bacteria</taxon>
        <taxon>Bacillati</taxon>
        <taxon>Mycoplasmatota</taxon>
        <taxon>Mycoplasmoidales</taxon>
        <taxon>Metamycoplasmataceae</taxon>
        <taxon>Mycoplasmopsis</taxon>
    </lineage>
</organism>
<accession>A0A449B4N5</accession>
<evidence type="ECO:0000313" key="3">
    <source>
        <dbReference type="EMBL" id="VEU75573.1"/>
    </source>
</evidence>
<name>A0A449B4N5_9BACT</name>
<evidence type="ECO:0000256" key="2">
    <source>
        <dbReference type="SAM" id="Phobius"/>
    </source>
</evidence>
<dbReference type="Proteomes" id="UP000290243">
    <property type="component" value="Chromosome"/>
</dbReference>
<keyword evidence="4" id="KW-1185">Reference proteome</keyword>
<sequence length="677" mass="80010">MKNDPNLKKGRSSKTILLITLLVLIPFFIIFIVGFVVILIKLDIFSFTNENNRPSEPEKPIIINPNPDDSNLPKDKFENRPIIGLESLTKEDWENDKNYKINNGVIEYTDPINGIIFKDVSYNYNEDKKNPRYFLGKEGLALLAKEFYSKVPFGPEIVHLKSISINDYNVISDSSAGLYLPQINEIYLNSKYMIEKNYDIFTKIINLMGPLFHEYTHHWASSYVNYGPVTKNDITEVLSYRPSKNSISDDYWNKYFVNNYLENLNYNYTNVVKPEYATQNNFLPSILSLNNLWKYSNIKSEYDVLYKEFVKRKLEVFSFALNPEYSKYSNIITNYKLDQIPYYYSMTELVPREWQKFTYIPYYVQGDIEGKHGEKPYSKKYKRNETTTNIFEISQNYYGEGVNYFDKFKDLPTDQTYQFGSYASDWARTLKYGSTMVSVEDLSLTKYDDYIYPNSVWGLKFNYINPKTKETGVQVFEDKHRDFYKRFLESMFYGKPFAQIKSKITKISDKQFSPKEAKSFKITGYLEENNWEYLVYYNKKLKLTKIPIKYINYHNFNVKDFANARTRDLKPKDVIPELKEKYFIYQTDWFNSEDVSYDRPIFFARDLNNNGTFEVGSGLGKNSDEVWMNFSSIDNPIPNNRILMSSDYNFFKDNLGTNKILYFDKLKSNIMMKNGEE</sequence>
<proteinExistence type="predicted"/>
<dbReference type="InterPro" id="IPR054786">
    <property type="entry name" value="MYPU_1760-like"/>
</dbReference>